<evidence type="ECO:0000313" key="2">
    <source>
        <dbReference type="Proteomes" id="UP001180020"/>
    </source>
</evidence>
<comment type="caution">
    <text evidence="1">The sequence shown here is derived from an EMBL/GenBank/DDBJ whole genome shotgun (WGS) entry which is preliminary data.</text>
</comment>
<gene>
    <name evidence="1" type="ORF">QJS10_CPA07g00421</name>
</gene>
<keyword evidence="2" id="KW-1185">Reference proteome</keyword>
<dbReference type="EMBL" id="JAUJYO010000007">
    <property type="protein sequence ID" value="KAK1312096.1"/>
    <property type="molecule type" value="Genomic_DNA"/>
</dbReference>
<evidence type="ECO:0000313" key="1">
    <source>
        <dbReference type="EMBL" id="KAK1312096.1"/>
    </source>
</evidence>
<dbReference type="Proteomes" id="UP001180020">
    <property type="component" value="Unassembled WGS sequence"/>
</dbReference>
<sequence>MTVCPLRRLELHQTILSFLLSENPPINTLALPDFSKAVIIAQKSRSSRRRRRCPGSCGGTGLSKDRTRVSVVVAVIFSTDRLSGDPAQWLQVCTDLENLKYGFFPP</sequence>
<organism evidence="1 2">
    <name type="scientific">Acorus calamus</name>
    <name type="common">Sweet flag</name>
    <dbReference type="NCBI Taxonomy" id="4465"/>
    <lineage>
        <taxon>Eukaryota</taxon>
        <taxon>Viridiplantae</taxon>
        <taxon>Streptophyta</taxon>
        <taxon>Embryophyta</taxon>
        <taxon>Tracheophyta</taxon>
        <taxon>Spermatophyta</taxon>
        <taxon>Magnoliopsida</taxon>
        <taxon>Liliopsida</taxon>
        <taxon>Acoraceae</taxon>
        <taxon>Acorus</taxon>
    </lineage>
</organism>
<name>A0AAV9EEN5_ACOCL</name>
<reference evidence="1" key="2">
    <citation type="submission" date="2023-06" db="EMBL/GenBank/DDBJ databases">
        <authorList>
            <person name="Ma L."/>
            <person name="Liu K.-W."/>
            <person name="Li Z."/>
            <person name="Hsiao Y.-Y."/>
            <person name="Qi Y."/>
            <person name="Fu T."/>
            <person name="Tang G."/>
            <person name="Zhang D."/>
            <person name="Sun W.-H."/>
            <person name="Liu D.-K."/>
            <person name="Li Y."/>
            <person name="Chen G.-Z."/>
            <person name="Liu X.-D."/>
            <person name="Liao X.-Y."/>
            <person name="Jiang Y.-T."/>
            <person name="Yu X."/>
            <person name="Hao Y."/>
            <person name="Huang J."/>
            <person name="Zhao X.-W."/>
            <person name="Ke S."/>
            <person name="Chen Y.-Y."/>
            <person name="Wu W.-L."/>
            <person name="Hsu J.-L."/>
            <person name="Lin Y.-F."/>
            <person name="Huang M.-D."/>
            <person name="Li C.-Y."/>
            <person name="Huang L."/>
            <person name="Wang Z.-W."/>
            <person name="Zhao X."/>
            <person name="Zhong W.-Y."/>
            <person name="Peng D.-H."/>
            <person name="Ahmad S."/>
            <person name="Lan S."/>
            <person name="Zhang J.-S."/>
            <person name="Tsai W.-C."/>
            <person name="Van De Peer Y."/>
            <person name="Liu Z.-J."/>
        </authorList>
    </citation>
    <scope>NUCLEOTIDE SEQUENCE</scope>
    <source>
        <strain evidence="1">CP</strain>
        <tissue evidence="1">Leaves</tissue>
    </source>
</reference>
<reference evidence="1" key="1">
    <citation type="journal article" date="2023" name="Nat. Commun.">
        <title>Diploid and tetraploid genomes of Acorus and the evolution of monocots.</title>
        <authorList>
            <person name="Ma L."/>
            <person name="Liu K.W."/>
            <person name="Li Z."/>
            <person name="Hsiao Y.Y."/>
            <person name="Qi Y."/>
            <person name="Fu T."/>
            <person name="Tang G.D."/>
            <person name="Zhang D."/>
            <person name="Sun W.H."/>
            <person name="Liu D.K."/>
            <person name="Li Y."/>
            <person name="Chen G.Z."/>
            <person name="Liu X.D."/>
            <person name="Liao X.Y."/>
            <person name="Jiang Y.T."/>
            <person name="Yu X."/>
            <person name="Hao Y."/>
            <person name="Huang J."/>
            <person name="Zhao X.W."/>
            <person name="Ke S."/>
            <person name="Chen Y.Y."/>
            <person name="Wu W.L."/>
            <person name="Hsu J.L."/>
            <person name="Lin Y.F."/>
            <person name="Huang M.D."/>
            <person name="Li C.Y."/>
            <person name="Huang L."/>
            <person name="Wang Z.W."/>
            <person name="Zhao X."/>
            <person name="Zhong W.Y."/>
            <person name="Peng D.H."/>
            <person name="Ahmad S."/>
            <person name="Lan S."/>
            <person name="Zhang J.S."/>
            <person name="Tsai W.C."/>
            <person name="Van de Peer Y."/>
            <person name="Liu Z.J."/>
        </authorList>
    </citation>
    <scope>NUCLEOTIDE SEQUENCE</scope>
    <source>
        <strain evidence="1">CP</strain>
    </source>
</reference>
<protein>
    <submittedName>
        <fullName evidence="1">Uncharacterized protein</fullName>
    </submittedName>
</protein>
<accession>A0AAV9EEN5</accession>
<proteinExistence type="predicted"/>
<dbReference type="AlphaFoldDB" id="A0AAV9EEN5"/>